<accession>A0A366IA63</accession>
<keyword evidence="2" id="KW-1185">Reference proteome</keyword>
<name>A0A366IA63_9FIRM</name>
<proteinExistence type="predicted"/>
<dbReference type="RefSeq" id="WP_113920196.1">
    <property type="nucleotide sequence ID" value="NZ_QNRX01000005.1"/>
</dbReference>
<evidence type="ECO:0000313" key="1">
    <source>
        <dbReference type="EMBL" id="RBP66766.1"/>
    </source>
</evidence>
<dbReference type="EMBL" id="QNRX01000005">
    <property type="protein sequence ID" value="RBP66766.1"/>
    <property type="molecule type" value="Genomic_DNA"/>
</dbReference>
<dbReference type="AlphaFoldDB" id="A0A366IA63"/>
<organism evidence="1 2">
    <name type="scientific">Alkalibaculum bacchi</name>
    <dbReference type="NCBI Taxonomy" id="645887"/>
    <lineage>
        <taxon>Bacteria</taxon>
        <taxon>Bacillati</taxon>
        <taxon>Bacillota</taxon>
        <taxon>Clostridia</taxon>
        <taxon>Eubacteriales</taxon>
        <taxon>Eubacteriaceae</taxon>
        <taxon>Alkalibaculum</taxon>
    </lineage>
</organism>
<dbReference type="OrthoDB" id="1779020at2"/>
<gene>
    <name evidence="1" type="ORF">DES36_105151</name>
</gene>
<evidence type="ECO:0000313" key="2">
    <source>
        <dbReference type="Proteomes" id="UP000253490"/>
    </source>
</evidence>
<comment type="caution">
    <text evidence="1">The sequence shown here is derived from an EMBL/GenBank/DDBJ whole genome shotgun (WGS) entry which is preliminary data.</text>
</comment>
<reference evidence="1 2" key="1">
    <citation type="submission" date="2018-06" db="EMBL/GenBank/DDBJ databases">
        <title>Genomic Encyclopedia of Type Strains, Phase IV (KMG-IV): sequencing the most valuable type-strain genomes for metagenomic binning, comparative biology and taxonomic classification.</title>
        <authorList>
            <person name="Goeker M."/>
        </authorList>
    </citation>
    <scope>NUCLEOTIDE SEQUENCE [LARGE SCALE GENOMIC DNA]</scope>
    <source>
        <strain evidence="1 2">DSM 22112</strain>
    </source>
</reference>
<sequence>MSFIFKKDINGKEVVFEVVAKPHSPNKLITASKYTGYKCSLFKISGKELSQTSDVRCYLETHQKTGPVFYLKNEALSLLEDICNTSFNKDSLYITIPELYKDKYIQMLDSLGLSQEEEEKKQRDENDKNIQEDDIIYITRSHLYIAVTYPFDSNRDTVESKLLTESIHHEELDSWVENTLAQYYVGMGCGSAQKYKMTYKDYRKFLEEYSSKLSKKSITPSI</sequence>
<protein>
    <submittedName>
        <fullName evidence="1">Uncharacterized protein</fullName>
    </submittedName>
</protein>
<dbReference type="Proteomes" id="UP000253490">
    <property type="component" value="Unassembled WGS sequence"/>
</dbReference>